<dbReference type="CDD" id="cd03215">
    <property type="entry name" value="ABC_Carb_Monos_II"/>
    <property type="match status" value="1"/>
</dbReference>
<dbReference type="SMART" id="SM00382">
    <property type="entry name" value="AAA"/>
    <property type="match status" value="2"/>
</dbReference>
<dbReference type="PANTHER" id="PTHR43790:SF4">
    <property type="entry name" value="GUANOSINE IMPORT ATP-BINDING PROTEIN NUPO"/>
    <property type="match status" value="1"/>
</dbReference>
<keyword evidence="2 5" id="KW-0067">ATP-binding</keyword>
<evidence type="ECO:0000313" key="5">
    <source>
        <dbReference type="EMBL" id="MDQ7251495.1"/>
    </source>
</evidence>
<gene>
    <name evidence="5" type="ORF">Q8A70_27665</name>
</gene>
<protein>
    <submittedName>
        <fullName evidence="5">ABC transporter ATP-binding protein</fullName>
    </submittedName>
</protein>
<dbReference type="Pfam" id="PF00005">
    <property type="entry name" value="ABC_tran"/>
    <property type="match status" value="2"/>
</dbReference>
<dbReference type="GO" id="GO:0005524">
    <property type="term" value="F:ATP binding"/>
    <property type="evidence" value="ECO:0007669"/>
    <property type="project" value="UniProtKB-KW"/>
</dbReference>
<evidence type="ECO:0000259" key="4">
    <source>
        <dbReference type="PROSITE" id="PS50893"/>
    </source>
</evidence>
<dbReference type="InterPro" id="IPR050107">
    <property type="entry name" value="ABC_carbohydrate_import_ATPase"/>
</dbReference>
<evidence type="ECO:0000313" key="6">
    <source>
        <dbReference type="Proteomes" id="UP001230156"/>
    </source>
</evidence>
<sequence>MTAPAPSTSTETAGGEPAPAVELIDIDKSFGAVHANRDVSIRIAKGTIHGIVGENGAGKSTLMSILYGFYEADRGAIRVNGRPVRIRSSKDAIAAGIGMVHQHFMLVDTFSVIENVMLGAESGMLIQGGIKKARAEMQRLERDYGLSVDPDAVIGDLPVGEQQRVEILKALYRNCEILILDEPTGVLTPQETDQLFQILKALKERGVTVILITHKLREIMAITDTVTVMRHGAVVAERKTAETDREELAVLMVGRKVRMAPDRARARPGEVALGVAHLGLTDAFGVKRLDDINFSIRAGEILGVAGVSGNGQSELLEVLSGIRPPTTGVMHMLGRDVTADKPCSPKRMRRLGVAHVPEDRHRLGLVTGFPAWESAILGYQRDRAYGFGPIINTAAAARDCGKMMEAFDVRPQEPNLGSAKFSGGNQQKLILAREMARMPKILLVGQPTRGVDIGAIEFIHRQIVAMRDEGTAVLLVSVELDEILALSDRIIVMFQGRIVGETTGDRADERQLGLWMANAHADGPEAPPPGLPPLLAPELSSRSGKPGGRPGALPPGMKIRPRK</sequence>
<feature type="region of interest" description="Disordered" evidence="3">
    <location>
        <begin position="519"/>
        <end position="563"/>
    </location>
</feature>
<dbReference type="SUPFAM" id="SSF52540">
    <property type="entry name" value="P-loop containing nucleoside triphosphate hydrolases"/>
    <property type="match status" value="2"/>
</dbReference>
<dbReference type="CDD" id="cd03216">
    <property type="entry name" value="ABC_Carb_Monos_I"/>
    <property type="match status" value="1"/>
</dbReference>
<dbReference type="PANTHER" id="PTHR43790">
    <property type="entry name" value="CARBOHYDRATE TRANSPORT ATP-BINDING PROTEIN MG119-RELATED"/>
    <property type="match status" value="1"/>
</dbReference>
<keyword evidence="1" id="KW-0547">Nucleotide-binding</keyword>
<dbReference type="Proteomes" id="UP001230156">
    <property type="component" value="Unassembled WGS sequence"/>
</dbReference>
<feature type="compositionally biased region" description="Pro residues" evidence="3">
    <location>
        <begin position="525"/>
        <end position="535"/>
    </location>
</feature>
<dbReference type="PROSITE" id="PS50893">
    <property type="entry name" value="ABC_TRANSPORTER_2"/>
    <property type="match status" value="2"/>
</dbReference>
<evidence type="ECO:0000256" key="3">
    <source>
        <dbReference type="SAM" id="MobiDB-lite"/>
    </source>
</evidence>
<name>A0ABU0YUU2_9PROT</name>
<keyword evidence="6" id="KW-1185">Reference proteome</keyword>
<feature type="domain" description="ABC transporter" evidence="4">
    <location>
        <begin position="21"/>
        <end position="256"/>
    </location>
</feature>
<evidence type="ECO:0000256" key="1">
    <source>
        <dbReference type="ARBA" id="ARBA00022741"/>
    </source>
</evidence>
<dbReference type="RefSeq" id="WP_379961930.1">
    <property type="nucleotide sequence ID" value="NZ_JAUYVI010000012.1"/>
</dbReference>
<organism evidence="5 6">
    <name type="scientific">Dongia sedimenti</name>
    <dbReference type="NCBI Taxonomy" id="3064282"/>
    <lineage>
        <taxon>Bacteria</taxon>
        <taxon>Pseudomonadati</taxon>
        <taxon>Pseudomonadota</taxon>
        <taxon>Alphaproteobacteria</taxon>
        <taxon>Rhodospirillales</taxon>
        <taxon>Dongiaceae</taxon>
        <taxon>Dongia</taxon>
    </lineage>
</organism>
<proteinExistence type="predicted"/>
<evidence type="ECO:0000256" key="2">
    <source>
        <dbReference type="ARBA" id="ARBA00022840"/>
    </source>
</evidence>
<dbReference type="InterPro" id="IPR003439">
    <property type="entry name" value="ABC_transporter-like_ATP-bd"/>
</dbReference>
<dbReference type="PROSITE" id="PS00211">
    <property type="entry name" value="ABC_TRANSPORTER_1"/>
    <property type="match status" value="1"/>
</dbReference>
<feature type="domain" description="ABC transporter" evidence="4">
    <location>
        <begin position="273"/>
        <end position="520"/>
    </location>
</feature>
<dbReference type="InterPro" id="IPR017871">
    <property type="entry name" value="ABC_transporter-like_CS"/>
</dbReference>
<accession>A0ABU0YUU2</accession>
<comment type="caution">
    <text evidence="5">The sequence shown here is derived from an EMBL/GenBank/DDBJ whole genome shotgun (WGS) entry which is preliminary data.</text>
</comment>
<dbReference type="EMBL" id="JAUYVI010000012">
    <property type="protein sequence ID" value="MDQ7251495.1"/>
    <property type="molecule type" value="Genomic_DNA"/>
</dbReference>
<reference evidence="6" key="1">
    <citation type="submission" date="2023-08" db="EMBL/GenBank/DDBJ databases">
        <title>Rhodospirillaceae gen. nov., a novel taxon isolated from the Yangtze River Yuezi River estuary sludge.</title>
        <authorList>
            <person name="Ruan L."/>
        </authorList>
    </citation>
    <scope>NUCLEOTIDE SEQUENCE [LARGE SCALE GENOMIC DNA]</scope>
    <source>
        <strain evidence="6">R-7</strain>
    </source>
</reference>
<dbReference type="InterPro" id="IPR003593">
    <property type="entry name" value="AAA+_ATPase"/>
</dbReference>
<dbReference type="Gene3D" id="3.40.50.300">
    <property type="entry name" value="P-loop containing nucleotide triphosphate hydrolases"/>
    <property type="match status" value="2"/>
</dbReference>
<dbReference type="InterPro" id="IPR027417">
    <property type="entry name" value="P-loop_NTPase"/>
</dbReference>